<evidence type="ECO:0000259" key="7">
    <source>
        <dbReference type="Pfam" id="PF07980"/>
    </source>
</evidence>
<dbReference type="Proteomes" id="UP001310022">
    <property type="component" value="Unassembled WGS sequence"/>
</dbReference>
<organism evidence="8 9">
    <name type="scientific">Persicobacter diffluens</name>
    <dbReference type="NCBI Taxonomy" id="981"/>
    <lineage>
        <taxon>Bacteria</taxon>
        <taxon>Pseudomonadati</taxon>
        <taxon>Bacteroidota</taxon>
        <taxon>Cytophagia</taxon>
        <taxon>Cytophagales</taxon>
        <taxon>Persicobacteraceae</taxon>
        <taxon>Persicobacter</taxon>
    </lineage>
</organism>
<reference evidence="8 9" key="1">
    <citation type="submission" date="2021-12" db="EMBL/GenBank/DDBJ databases">
        <title>Genome sequencing of bacteria with rrn-lacking chromosome and rrn-plasmid.</title>
        <authorList>
            <person name="Anda M."/>
            <person name="Iwasaki W."/>
        </authorList>
    </citation>
    <scope>NUCLEOTIDE SEQUENCE [LARGE SCALE GENOMIC DNA]</scope>
    <source>
        <strain evidence="8 9">NBRC 15940</strain>
    </source>
</reference>
<accession>A0AAN4VV64</accession>
<evidence type="ECO:0000256" key="3">
    <source>
        <dbReference type="ARBA" id="ARBA00022729"/>
    </source>
</evidence>
<sequence>MKINRIKNIFTAIVLLMAVGFSSCVNDLNVEPIDPNLDTANRIYKTEADLAQGLAKMYAGLAVTGQKGPDGDGDIDGIDEGASSYWRGYWMLQQLPTDEVLNGWGDPGIPALNRVNWTASNGMVTGFYYRIMFQVTLANEFIRQANNIMQPDWQAAPGYVAEARFLRAFAYYHGLENFGNIIPKVTEEDGVGAFLPPSWGELGGDELFMYIKGELEDVIAGDALVEQGAVGQVTKDVARTLLAKMLLNHEVILGSSNTAFYAEASQLLETVAANHSLNTQGGVNGNNLIGGDGDLITVNDGQDFSAYQVLFMADNWEKTNEIIFSINYHHQFVQTWGGMTFLVCGSVLGGEETMNAAEFGVSGGWSGNRITKTLVDKFDRANDLRIAENQLLFTKNRGDGTITELANSNQGYGVGKFRNLMSDGSWAGNEGTNERVDNNVPVFRLSDVYLMLAELDLRQGNAVSGAHLDMINQIQNRAGLSDVSAGNVTLDWLLDERARELYWEGQRRMDLIRFGKFSGGSYVWPFKGNTVNGSAVDAKYELYPIPTADQTANPNLNRNPNY</sequence>
<keyword evidence="5" id="KW-0998">Cell outer membrane</keyword>
<keyword evidence="3 6" id="KW-0732">Signal</keyword>
<evidence type="ECO:0000313" key="9">
    <source>
        <dbReference type="Proteomes" id="UP001310022"/>
    </source>
</evidence>
<dbReference type="InterPro" id="IPR011990">
    <property type="entry name" value="TPR-like_helical_dom_sf"/>
</dbReference>
<dbReference type="Gene3D" id="1.25.40.390">
    <property type="match status" value="1"/>
</dbReference>
<dbReference type="SUPFAM" id="SSF48452">
    <property type="entry name" value="TPR-like"/>
    <property type="match status" value="1"/>
</dbReference>
<dbReference type="Gene3D" id="1.10.3780.10">
    <property type="entry name" value="SusD-like"/>
    <property type="match status" value="1"/>
</dbReference>
<dbReference type="Gene3D" id="1.25.40.10">
    <property type="entry name" value="Tetratricopeptide repeat domain"/>
    <property type="match status" value="1"/>
</dbReference>
<evidence type="ECO:0000256" key="4">
    <source>
        <dbReference type="ARBA" id="ARBA00023136"/>
    </source>
</evidence>
<name>A0AAN4VV64_9BACT</name>
<gene>
    <name evidence="8" type="ORF">PEDI_05440</name>
</gene>
<dbReference type="AlphaFoldDB" id="A0AAN4VV64"/>
<proteinExistence type="inferred from homology"/>
<dbReference type="GO" id="GO:0009279">
    <property type="term" value="C:cell outer membrane"/>
    <property type="evidence" value="ECO:0007669"/>
    <property type="project" value="UniProtKB-SubCell"/>
</dbReference>
<evidence type="ECO:0000256" key="1">
    <source>
        <dbReference type="ARBA" id="ARBA00004442"/>
    </source>
</evidence>
<evidence type="ECO:0000256" key="6">
    <source>
        <dbReference type="SAM" id="SignalP"/>
    </source>
</evidence>
<evidence type="ECO:0000256" key="5">
    <source>
        <dbReference type="ARBA" id="ARBA00023237"/>
    </source>
</evidence>
<dbReference type="RefSeq" id="WP_338235885.1">
    <property type="nucleotide sequence ID" value="NZ_BQKE01000001.1"/>
</dbReference>
<dbReference type="Pfam" id="PF07980">
    <property type="entry name" value="SusD_RagB"/>
    <property type="match status" value="1"/>
</dbReference>
<dbReference type="EMBL" id="BQKE01000001">
    <property type="protein sequence ID" value="GJM59992.1"/>
    <property type="molecule type" value="Genomic_DNA"/>
</dbReference>
<dbReference type="PROSITE" id="PS51257">
    <property type="entry name" value="PROKAR_LIPOPROTEIN"/>
    <property type="match status" value="1"/>
</dbReference>
<comment type="subcellular location">
    <subcellularLocation>
        <location evidence="1">Cell outer membrane</location>
    </subcellularLocation>
</comment>
<comment type="caution">
    <text evidence="8">The sequence shown here is derived from an EMBL/GenBank/DDBJ whole genome shotgun (WGS) entry which is preliminary data.</text>
</comment>
<evidence type="ECO:0000313" key="8">
    <source>
        <dbReference type="EMBL" id="GJM59992.1"/>
    </source>
</evidence>
<comment type="similarity">
    <text evidence="2">Belongs to the SusD family.</text>
</comment>
<protein>
    <submittedName>
        <fullName evidence="8">Outer membrane protein</fullName>
    </submittedName>
</protein>
<feature type="chain" id="PRO_5042926663" evidence="6">
    <location>
        <begin position="28"/>
        <end position="562"/>
    </location>
</feature>
<dbReference type="InterPro" id="IPR012944">
    <property type="entry name" value="SusD_RagB_dom"/>
</dbReference>
<feature type="domain" description="RagB/SusD" evidence="7">
    <location>
        <begin position="405"/>
        <end position="562"/>
    </location>
</feature>
<evidence type="ECO:0000256" key="2">
    <source>
        <dbReference type="ARBA" id="ARBA00006275"/>
    </source>
</evidence>
<feature type="signal peptide" evidence="6">
    <location>
        <begin position="1"/>
        <end position="27"/>
    </location>
</feature>
<keyword evidence="4" id="KW-0472">Membrane</keyword>
<keyword evidence="9" id="KW-1185">Reference proteome</keyword>